<organism evidence="11 12">
    <name type="scientific">Filifactor villosus</name>
    <dbReference type="NCBI Taxonomy" id="29374"/>
    <lineage>
        <taxon>Bacteria</taxon>
        <taxon>Bacillati</taxon>
        <taxon>Bacillota</taxon>
        <taxon>Clostridia</taxon>
        <taxon>Peptostreptococcales</taxon>
        <taxon>Filifactoraceae</taxon>
        <taxon>Filifactor</taxon>
    </lineage>
</organism>
<dbReference type="Pfam" id="PF06144">
    <property type="entry name" value="DNA_pol3_delta"/>
    <property type="match status" value="1"/>
</dbReference>
<evidence type="ECO:0000256" key="6">
    <source>
        <dbReference type="ARBA" id="ARBA00022932"/>
    </source>
</evidence>
<evidence type="ECO:0000256" key="2">
    <source>
        <dbReference type="ARBA" id="ARBA00017703"/>
    </source>
</evidence>
<evidence type="ECO:0000313" key="11">
    <source>
        <dbReference type="EMBL" id="MFC4803874.1"/>
    </source>
</evidence>
<dbReference type="InterPro" id="IPR027417">
    <property type="entry name" value="P-loop_NTPase"/>
</dbReference>
<dbReference type="GO" id="GO:0003887">
    <property type="term" value="F:DNA-directed DNA polymerase activity"/>
    <property type="evidence" value="ECO:0007669"/>
    <property type="project" value="UniProtKB-EC"/>
</dbReference>
<reference evidence="12" key="1">
    <citation type="journal article" date="2019" name="Int. J. Syst. Evol. Microbiol.">
        <title>The Global Catalogue of Microorganisms (GCM) 10K type strain sequencing project: providing services to taxonomists for standard genome sequencing and annotation.</title>
        <authorList>
            <consortium name="The Broad Institute Genomics Platform"/>
            <consortium name="The Broad Institute Genome Sequencing Center for Infectious Disease"/>
            <person name="Wu L."/>
            <person name="Ma J."/>
        </authorList>
    </citation>
    <scope>NUCLEOTIDE SEQUENCE [LARGE SCALE GENOMIC DNA]</scope>
    <source>
        <strain evidence="12">CCUG 46385</strain>
    </source>
</reference>
<evidence type="ECO:0000259" key="9">
    <source>
        <dbReference type="Pfam" id="PF06144"/>
    </source>
</evidence>
<comment type="caution">
    <text evidence="11">The sequence shown here is derived from an EMBL/GenBank/DDBJ whole genome shotgun (WGS) entry which is preliminary data.</text>
</comment>
<evidence type="ECO:0000256" key="5">
    <source>
        <dbReference type="ARBA" id="ARBA00022705"/>
    </source>
</evidence>
<dbReference type="SUPFAM" id="SSF48019">
    <property type="entry name" value="post-AAA+ oligomerization domain-like"/>
    <property type="match status" value="1"/>
</dbReference>
<comment type="catalytic activity">
    <reaction evidence="8">
        <text>DNA(n) + a 2'-deoxyribonucleoside 5'-triphosphate = DNA(n+1) + diphosphate</text>
        <dbReference type="Rhea" id="RHEA:22508"/>
        <dbReference type="Rhea" id="RHEA-COMP:17339"/>
        <dbReference type="Rhea" id="RHEA-COMP:17340"/>
        <dbReference type="ChEBI" id="CHEBI:33019"/>
        <dbReference type="ChEBI" id="CHEBI:61560"/>
        <dbReference type="ChEBI" id="CHEBI:173112"/>
        <dbReference type="EC" id="2.7.7.7"/>
    </reaction>
</comment>
<keyword evidence="4 11" id="KW-0548">Nucleotidyltransferase</keyword>
<dbReference type="EC" id="2.7.7.7" evidence="1"/>
<evidence type="ECO:0000259" key="10">
    <source>
        <dbReference type="Pfam" id="PF21694"/>
    </source>
</evidence>
<dbReference type="SUPFAM" id="SSF52540">
    <property type="entry name" value="P-loop containing nucleoside triphosphate hydrolases"/>
    <property type="match status" value="1"/>
</dbReference>
<keyword evidence="3 11" id="KW-0808">Transferase</keyword>
<dbReference type="InterPro" id="IPR048466">
    <property type="entry name" value="DNA_pol3_delta-like_C"/>
</dbReference>
<evidence type="ECO:0000256" key="4">
    <source>
        <dbReference type="ARBA" id="ARBA00022695"/>
    </source>
</evidence>
<evidence type="ECO:0000256" key="7">
    <source>
        <dbReference type="ARBA" id="ARBA00034754"/>
    </source>
</evidence>
<dbReference type="InterPro" id="IPR005790">
    <property type="entry name" value="DNA_polIII_delta"/>
</dbReference>
<keyword evidence="6" id="KW-0239">DNA-directed DNA polymerase</keyword>
<accession>A0ABV9QIX2</accession>
<gene>
    <name evidence="11" type="primary">holA</name>
    <name evidence="11" type="ORF">ACFO4R_02155</name>
</gene>
<dbReference type="InterPro" id="IPR008921">
    <property type="entry name" value="DNA_pol3_clamp-load_cplx_C"/>
</dbReference>
<keyword evidence="5" id="KW-0235">DNA replication</keyword>
<comment type="similarity">
    <text evidence="7">Belongs to the DNA polymerase HolA subunit family.</text>
</comment>
<dbReference type="Gene3D" id="3.40.50.300">
    <property type="entry name" value="P-loop containing nucleotide triphosphate hydrolases"/>
    <property type="match status" value="1"/>
</dbReference>
<feature type="domain" description="DNA polymerase III delta subunit-like C-terminal" evidence="10">
    <location>
        <begin position="219"/>
        <end position="339"/>
    </location>
</feature>
<dbReference type="PANTHER" id="PTHR34388">
    <property type="entry name" value="DNA POLYMERASE III SUBUNIT DELTA"/>
    <property type="match status" value="1"/>
</dbReference>
<evidence type="ECO:0000256" key="3">
    <source>
        <dbReference type="ARBA" id="ARBA00022679"/>
    </source>
</evidence>
<dbReference type="Gene3D" id="1.20.272.10">
    <property type="match status" value="1"/>
</dbReference>
<dbReference type="Pfam" id="PF21694">
    <property type="entry name" value="DNA_pol3_delta_C"/>
    <property type="match status" value="1"/>
</dbReference>
<evidence type="ECO:0000313" key="12">
    <source>
        <dbReference type="Proteomes" id="UP001595916"/>
    </source>
</evidence>
<evidence type="ECO:0000256" key="1">
    <source>
        <dbReference type="ARBA" id="ARBA00012417"/>
    </source>
</evidence>
<protein>
    <recommendedName>
        <fullName evidence="2">DNA polymerase III subunit delta</fullName>
        <ecNumber evidence="1">2.7.7.7</ecNumber>
    </recommendedName>
</protein>
<dbReference type="NCBIfam" id="TIGR01128">
    <property type="entry name" value="holA"/>
    <property type="match status" value="1"/>
</dbReference>
<dbReference type="PANTHER" id="PTHR34388:SF1">
    <property type="entry name" value="DNA POLYMERASE III SUBUNIT DELTA"/>
    <property type="match status" value="1"/>
</dbReference>
<proteinExistence type="inferred from homology"/>
<feature type="domain" description="DNA polymerase III delta N-terminal" evidence="9">
    <location>
        <begin position="16"/>
        <end position="136"/>
    </location>
</feature>
<evidence type="ECO:0000256" key="8">
    <source>
        <dbReference type="ARBA" id="ARBA00049244"/>
    </source>
</evidence>
<dbReference type="InterPro" id="IPR010372">
    <property type="entry name" value="DNA_pol3_delta_N"/>
</dbReference>
<name>A0ABV9QIX2_9FIRM</name>
<dbReference type="RefSeq" id="WP_379787342.1">
    <property type="nucleotide sequence ID" value="NZ_JBHSHL010000007.1"/>
</dbReference>
<dbReference type="EMBL" id="JBHSHL010000007">
    <property type="protein sequence ID" value="MFC4803874.1"/>
    <property type="molecule type" value="Genomic_DNA"/>
</dbReference>
<keyword evidence="12" id="KW-1185">Reference proteome</keyword>
<sequence>MTFKELKKKSDSIKKYVFFGEEQYLADEFLALLKSYLEPSFADFNFITLTQDKTDYLTALSQIESVPMMDALKIIYFPSFITRETSKSLWTKKELEEFLRVVEALDPSTYLVVNVEAENRKNNIYKRLCEMSEVFELSKLKPKEFHEHIETRFEREGLSMEDGFIARYEELSGYYDKQLRRNLYDVDADLKKLIAFLKEKGRMSEEDMVTLVGDTRTAELFTFVDVLLAGDRKRALEMYELLKRTDGSSKLPLTVLSLVTTSLSSYLYAVRMLKRGHSQASIAKELDLHVFRLKKSLDLKKYYTQERALRKFNALLELDRRFKSGGLVQDMMGEYIIFELCR</sequence>
<dbReference type="Proteomes" id="UP001595916">
    <property type="component" value="Unassembled WGS sequence"/>
</dbReference>